<dbReference type="GO" id="GO:0030150">
    <property type="term" value="P:protein import into mitochondrial matrix"/>
    <property type="evidence" value="ECO:0007669"/>
    <property type="project" value="TreeGrafter"/>
</dbReference>
<evidence type="ECO:0000256" key="6">
    <source>
        <dbReference type="ARBA" id="ARBA00023128"/>
    </source>
</evidence>
<name>A0A9R1NNK3_TRITD</name>
<evidence type="ECO:0000256" key="3">
    <source>
        <dbReference type="ARBA" id="ARBA00022692"/>
    </source>
</evidence>
<protein>
    <recommendedName>
        <fullName evidence="12">Mitochondrial import inner membrane translocase subunit Tim17</fullName>
    </recommendedName>
</protein>
<comment type="subcellular location">
    <subcellularLocation>
        <location evidence="1">Mitochondrion inner membrane</location>
        <topology evidence="1">Multi-pass membrane protein</topology>
    </subcellularLocation>
</comment>
<sequence length="177" mass="18412">MGAVGGSVYHFLKGLRNSPNGARITGGMQAARMNAPQLGGSFAVWGTLFSTFHCTSAYVRRKEDPWNSIIVAGGFFLALIEGAGLMANRFAPQMLPPLPADDPNMAAAISTGGGGFPGLPQPVVSPAEVPSSSSGGSWFGGLFGKKEEKKPSGSTGMSEILESFETPSPPIPSFEYK</sequence>
<evidence type="ECO:0000256" key="2">
    <source>
        <dbReference type="ARBA" id="ARBA00008444"/>
    </source>
</evidence>
<feature type="region of interest" description="Disordered" evidence="8">
    <location>
        <begin position="124"/>
        <end position="177"/>
    </location>
</feature>
<evidence type="ECO:0000313" key="10">
    <source>
        <dbReference type="EMBL" id="VAH28154.1"/>
    </source>
</evidence>
<keyword evidence="3 9" id="KW-0812">Transmembrane</keyword>
<dbReference type="Pfam" id="PF02466">
    <property type="entry name" value="Tim17"/>
    <property type="match status" value="1"/>
</dbReference>
<keyword evidence="7 9" id="KW-0472">Membrane</keyword>
<dbReference type="GO" id="GO:0008320">
    <property type="term" value="F:protein transmembrane transporter activity"/>
    <property type="evidence" value="ECO:0007669"/>
    <property type="project" value="TreeGrafter"/>
</dbReference>
<evidence type="ECO:0000256" key="1">
    <source>
        <dbReference type="ARBA" id="ARBA00004448"/>
    </source>
</evidence>
<evidence type="ECO:0000256" key="7">
    <source>
        <dbReference type="ARBA" id="ARBA00023136"/>
    </source>
</evidence>
<gene>
    <name evidence="10" type="ORF">TRITD_2Av1G058750</name>
</gene>
<evidence type="ECO:0000256" key="4">
    <source>
        <dbReference type="ARBA" id="ARBA00022792"/>
    </source>
</evidence>
<keyword evidence="5 9" id="KW-1133">Transmembrane helix</keyword>
<dbReference type="PANTHER" id="PTHR10485">
    <property type="entry name" value="MITOCHONDRIAL IMPORT INNER MEMBRANE TRANSLOCASE SUBUNIT TIM-17"/>
    <property type="match status" value="1"/>
</dbReference>
<dbReference type="EMBL" id="LT934113">
    <property type="protein sequence ID" value="VAH28154.1"/>
    <property type="molecule type" value="Genomic_DNA"/>
</dbReference>
<evidence type="ECO:0000256" key="5">
    <source>
        <dbReference type="ARBA" id="ARBA00022989"/>
    </source>
</evidence>
<keyword evidence="11" id="KW-1185">Reference proteome</keyword>
<organism evidence="10 11">
    <name type="scientific">Triticum turgidum subsp. durum</name>
    <name type="common">Durum wheat</name>
    <name type="synonym">Triticum durum</name>
    <dbReference type="NCBI Taxonomy" id="4567"/>
    <lineage>
        <taxon>Eukaryota</taxon>
        <taxon>Viridiplantae</taxon>
        <taxon>Streptophyta</taxon>
        <taxon>Embryophyta</taxon>
        <taxon>Tracheophyta</taxon>
        <taxon>Spermatophyta</taxon>
        <taxon>Magnoliopsida</taxon>
        <taxon>Liliopsida</taxon>
        <taxon>Poales</taxon>
        <taxon>Poaceae</taxon>
        <taxon>BOP clade</taxon>
        <taxon>Pooideae</taxon>
        <taxon>Triticodae</taxon>
        <taxon>Triticeae</taxon>
        <taxon>Triticinae</taxon>
        <taxon>Triticum</taxon>
    </lineage>
</organism>
<accession>A0A9R1NNK3</accession>
<dbReference type="AlphaFoldDB" id="A0A9R1NNK3"/>
<proteinExistence type="inferred from homology"/>
<feature type="transmembrane region" description="Helical" evidence="9">
    <location>
        <begin position="65"/>
        <end position="87"/>
    </location>
</feature>
<reference evidence="10 11" key="1">
    <citation type="submission" date="2017-09" db="EMBL/GenBank/DDBJ databases">
        <authorList>
            <consortium name="International Durum Wheat Genome Sequencing Consortium (IDWGSC)"/>
            <person name="Milanesi L."/>
        </authorList>
    </citation>
    <scope>NUCLEOTIDE SEQUENCE [LARGE SCALE GENOMIC DNA]</scope>
    <source>
        <strain evidence="11">cv. Svevo</strain>
    </source>
</reference>
<dbReference type="Proteomes" id="UP000324705">
    <property type="component" value="Chromosome 2A"/>
</dbReference>
<comment type="similarity">
    <text evidence="2">Belongs to the Tim17/Tim22/Tim23 family.</text>
</comment>
<dbReference type="GO" id="GO:0005744">
    <property type="term" value="C:TIM23 mitochondrial import inner membrane translocase complex"/>
    <property type="evidence" value="ECO:0007669"/>
    <property type="project" value="TreeGrafter"/>
</dbReference>
<evidence type="ECO:0000256" key="9">
    <source>
        <dbReference type="SAM" id="Phobius"/>
    </source>
</evidence>
<keyword evidence="6" id="KW-0496">Mitochondrion</keyword>
<evidence type="ECO:0008006" key="12">
    <source>
        <dbReference type="Google" id="ProtNLM"/>
    </source>
</evidence>
<dbReference type="PANTHER" id="PTHR10485:SF31">
    <property type="match status" value="1"/>
</dbReference>
<evidence type="ECO:0000256" key="8">
    <source>
        <dbReference type="SAM" id="MobiDB-lite"/>
    </source>
</evidence>
<feature type="transmembrane region" description="Helical" evidence="9">
    <location>
        <begin position="38"/>
        <end position="59"/>
    </location>
</feature>
<dbReference type="Gramene" id="TRITD2Av1G058750.2">
    <property type="protein sequence ID" value="TRITD2Av1G058750.2"/>
    <property type="gene ID" value="TRITD2Av1G058750"/>
</dbReference>
<feature type="compositionally biased region" description="Pro residues" evidence="8">
    <location>
        <begin position="167"/>
        <end position="177"/>
    </location>
</feature>
<keyword evidence="4" id="KW-0999">Mitochondrion inner membrane</keyword>
<evidence type="ECO:0000313" key="11">
    <source>
        <dbReference type="Proteomes" id="UP000324705"/>
    </source>
</evidence>